<dbReference type="GO" id="GO:0043291">
    <property type="term" value="C:RAVE complex"/>
    <property type="evidence" value="ECO:0007669"/>
    <property type="project" value="TreeGrafter"/>
</dbReference>
<dbReference type="Gene3D" id="2.130.10.10">
    <property type="entry name" value="YVTN repeat-like/Quinoprotein amine dehydrogenase"/>
    <property type="match status" value="1"/>
</dbReference>
<feature type="region of interest" description="Disordered" evidence="2">
    <location>
        <begin position="356"/>
        <end position="404"/>
    </location>
</feature>
<name>A0A6A3MHE4_9STRA</name>
<evidence type="ECO:0000313" key="4">
    <source>
        <dbReference type="EMBL" id="KAE9027974.1"/>
    </source>
</evidence>
<dbReference type="SUPFAM" id="SSF50978">
    <property type="entry name" value="WD40 repeat-like"/>
    <property type="match status" value="1"/>
</dbReference>
<proteinExistence type="predicted"/>
<evidence type="ECO:0000313" key="5">
    <source>
        <dbReference type="Proteomes" id="UP000460718"/>
    </source>
</evidence>
<dbReference type="SMART" id="SM00320">
    <property type="entry name" value="WD40"/>
    <property type="match status" value="4"/>
</dbReference>
<dbReference type="PROSITE" id="PS50294">
    <property type="entry name" value="WD_REPEATS_REGION"/>
    <property type="match status" value="1"/>
</dbReference>
<dbReference type="InterPro" id="IPR001680">
    <property type="entry name" value="WD40_rpt"/>
</dbReference>
<dbReference type="Pfam" id="PF12234">
    <property type="entry name" value="Rav1p_C"/>
    <property type="match status" value="1"/>
</dbReference>
<feature type="repeat" description="WD" evidence="1">
    <location>
        <begin position="818"/>
        <end position="851"/>
    </location>
</feature>
<reference evidence="4 5" key="1">
    <citation type="submission" date="2018-09" db="EMBL/GenBank/DDBJ databases">
        <title>Genomic investigation of the strawberry pathogen Phytophthora fragariae indicates pathogenicity is determined by transcriptional variation in three key races.</title>
        <authorList>
            <person name="Adams T.M."/>
            <person name="Armitage A.D."/>
            <person name="Sobczyk M.K."/>
            <person name="Bates H.J."/>
            <person name="Dunwell J.M."/>
            <person name="Nellist C.F."/>
            <person name="Harrison R.J."/>
        </authorList>
    </citation>
    <scope>NUCLEOTIDE SEQUENCE [LARGE SCALE GENOMIC DNA]</scope>
    <source>
        <strain evidence="4 5">SCRP245</strain>
    </source>
</reference>
<feature type="compositionally biased region" description="Polar residues" evidence="2">
    <location>
        <begin position="570"/>
        <end position="589"/>
    </location>
</feature>
<dbReference type="GO" id="GO:0007035">
    <property type="term" value="P:vacuolar acidification"/>
    <property type="evidence" value="ECO:0007669"/>
    <property type="project" value="TreeGrafter"/>
</dbReference>
<dbReference type="Proteomes" id="UP000460718">
    <property type="component" value="Unassembled WGS sequence"/>
</dbReference>
<dbReference type="PROSITE" id="PS50082">
    <property type="entry name" value="WD_REPEATS_2"/>
    <property type="match status" value="1"/>
</dbReference>
<evidence type="ECO:0000256" key="2">
    <source>
        <dbReference type="SAM" id="MobiDB-lite"/>
    </source>
</evidence>
<feature type="domain" description="RAVE complex protein Rav1 C-terminal" evidence="3">
    <location>
        <begin position="6"/>
        <end position="76"/>
    </location>
</feature>
<dbReference type="Pfam" id="PF00400">
    <property type="entry name" value="WD40"/>
    <property type="match status" value="2"/>
</dbReference>
<dbReference type="InterPro" id="IPR022033">
    <property type="entry name" value="Rav1p_C"/>
</dbReference>
<protein>
    <recommendedName>
        <fullName evidence="3">RAVE complex protein Rav1 C-terminal domain-containing protein</fullName>
    </recommendedName>
</protein>
<dbReference type="InterPro" id="IPR015943">
    <property type="entry name" value="WD40/YVTN_repeat-like_dom_sf"/>
</dbReference>
<dbReference type="PANTHER" id="PTHR13950:SF9">
    <property type="entry name" value="RABCONNECTIN-3A"/>
    <property type="match status" value="1"/>
</dbReference>
<evidence type="ECO:0000259" key="3">
    <source>
        <dbReference type="Pfam" id="PF12234"/>
    </source>
</evidence>
<gene>
    <name evidence="4" type="ORF">PF011_g1787</name>
</gene>
<dbReference type="InterPro" id="IPR052208">
    <property type="entry name" value="DmX-like/RAVE_component"/>
</dbReference>
<evidence type="ECO:0000256" key="1">
    <source>
        <dbReference type="PROSITE-ProRule" id="PRU00221"/>
    </source>
</evidence>
<feature type="compositionally biased region" description="Low complexity" evidence="2">
    <location>
        <begin position="356"/>
        <end position="386"/>
    </location>
</feature>
<feature type="region of interest" description="Disordered" evidence="2">
    <location>
        <begin position="570"/>
        <end position="631"/>
    </location>
</feature>
<dbReference type="PANTHER" id="PTHR13950">
    <property type="entry name" value="RABCONNECTIN-RELATED"/>
    <property type="match status" value="1"/>
</dbReference>
<dbReference type="EMBL" id="QXFW01000051">
    <property type="protein sequence ID" value="KAE9027974.1"/>
    <property type="molecule type" value="Genomic_DNA"/>
</dbReference>
<comment type="caution">
    <text evidence="4">The sequence shown here is derived from an EMBL/GenBank/DDBJ whole genome shotgun (WGS) entry which is preliminary data.</text>
</comment>
<dbReference type="InterPro" id="IPR036322">
    <property type="entry name" value="WD40_repeat_dom_sf"/>
</dbReference>
<keyword evidence="1" id="KW-0853">WD repeat</keyword>
<sequence length="927" mass="99170">MAHESRISELLSNNFADLRWKNAAIKNAYVLKTKQRYELSAAFFLLGGKVTEAVSVAEQADETLVLSFLIARISEKWELGGQEDSSSSSGVVDFSQASFTGLSTSLRGLGGGPGTNSGMPTRDESSEVKNVCVDFLGTTVWTKASERGDVYMCFLVKYFLGEKSAAIDALMTPPAAEMRSVFGFYECPGFDPSNGLPSSSEEALNEIAAGDICVSCAPLRRSATIATSVLGASSLQQDIPVLYQAVCLLELELDEFTAAVKTSRLHHPMPSRDLPTPLFAYCSYWGLVLTMAAGAMPAHLSKITGEAASTADLSKKLVEAWSSYSNRLAGFALKHLLCDLAGFFFSPFSVSHTPTSPGAAASANSPGSPRGSSSPLRSGAPGSPRGRFVDAPGSPPSPQNIDRGNRRQLLKCECERCPWLLLVELFTNKNELLLRLNAQLECCSEKIDAEVRWGRLPEPASRKAALTRSQKLLLSTVAENASTFSRATNLTDQLKRRMASAPTTTAAVHVQCVYRSETNIKAMCFNRAAGEDAEVSVCSSKGIFRASCMDYADGCRFQFKGMYAPPQTAFFSSDSTQPSPVKGRQTSDAMHSGGRQELSPSSARGNGPPSPLRNPAHLLASPSEPKSTSFKPTAVASHPFLPLFVSGNHKGRVHLWSYDRLSAICSFQTKDVVAPYPTSPSMLSGWRSIKALEFDSLGQQLGAVDAMGHLFLWKFSDLDRAPYYREIVCHDKGAKGLAFLNSSSSVATVGLSSEKRNVCVWDTLLPSSKALVAAPACHPAGATSVAFSSTHQLLVTGGAGGALSIFDMRQRRVLHTISNAHETPIKMLVLHPSGDCVLSGSAGGDVKIWSLPIFREVAFLSKVHVKPSFLGDAATNLLGDAASNVAINVTNSSWGVTDAVATKDAFFSSGTDGSVQRLRVPSLGTRL</sequence>
<accession>A0A6A3MHE4</accession>
<dbReference type="AlphaFoldDB" id="A0A6A3MHE4"/>
<organism evidence="4 5">
    <name type="scientific">Phytophthora fragariae</name>
    <dbReference type="NCBI Taxonomy" id="53985"/>
    <lineage>
        <taxon>Eukaryota</taxon>
        <taxon>Sar</taxon>
        <taxon>Stramenopiles</taxon>
        <taxon>Oomycota</taxon>
        <taxon>Peronosporomycetes</taxon>
        <taxon>Peronosporales</taxon>
        <taxon>Peronosporaceae</taxon>
        <taxon>Phytophthora</taxon>
    </lineage>
</organism>